<evidence type="ECO:0000256" key="3">
    <source>
        <dbReference type="ARBA" id="ARBA00022729"/>
    </source>
</evidence>
<dbReference type="GO" id="GO:0055052">
    <property type="term" value="C:ATP-binding cassette (ABC) transporter complex, substrate-binding subunit-containing"/>
    <property type="evidence" value="ECO:0007669"/>
    <property type="project" value="TreeGrafter"/>
</dbReference>
<protein>
    <submittedName>
        <fullName evidence="5">Extracellular solute-binding protein family 1</fullName>
    </submittedName>
</protein>
<keyword evidence="3 4" id="KW-0732">Signal</keyword>
<evidence type="ECO:0000256" key="2">
    <source>
        <dbReference type="ARBA" id="ARBA00022448"/>
    </source>
</evidence>
<dbReference type="STRING" id="593907.Celgi_0682"/>
<dbReference type="EMBL" id="CP002665">
    <property type="protein sequence ID" value="AEI11201.1"/>
    <property type="molecule type" value="Genomic_DNA"/>
</dbReference>
<dbReference type="Gene3D" id="3.40.190.10">
    <property type="entry name" value="Periplasmic binding protein-like II"/>
    <property type="match status" value="2"/>
</dbReference>
<feature type="chain" id="PRO_5003367170" evidence="4">
    <location>
        <begin position="25"/>
        <end position="430"/>
    </location>
</feature>
<dbReference type="GO" id="GO:1901982">
    <property type="term" value="F:maltose binding"/>
    <property type="evidence" value="ECO:0007669"/>
    <property type="project" value="TreeGrafter"/>
</dbReference>
<evidence type="ECO:0000256" key="1">
    <source>
        <dbReference type="ARBA" id="ARBA00008520"/>
    </source>
</evidence>
<dbReference type="AlphaFoldDB" id="F8A7E3"/>
<dbReference type="Pfam" id="PF01547">
    <property type="entry name" value="SBP_bac_1"/>
    <property type="match status" value="1"/>
</dbReference>
<feature type="signal peptide" evidence="4">
    <location>
        <begin position="1"/>
        <end position="24"/>
    </location>
</feature>
<reference evidence="6" key="1">
    <citation type="submission" date="2011-04" db="EMBL/GenBank/DDBJ databases">
        <title>Complete sequence of Cellvibrio gilvus ATCC 13127.</title>
        <authorList>
            <person name="Lucas S."/>
            <person name="Han J."/>
            <person name="Lapidus A."/>
            <person name="Cheng J.-F."/>
            <person name="Goodwin L."/>
            <person name="Pitluck S."/>
            <person name="Peters L."/>
            <person name="Munk A."/>
            <person name="Detter J.C."/>
            <person name="Han C."/>
            <person name="Tapia R."/>
            <person name="Land M."/>
            <person name="Hauser L."/>
            <person name="Kyrpides N."/>
            <person name="Ivanova N."/>
            <person name="Ovchinnikova G."/>
            <person name="Pagani I."/>
            <person name="Mead D."/>
            <person name="Brumm P."/>
            <person name="Woyke T."/>
        </authorList>
    </citation>
    <scope>NUCLEOTIDE SEQUENCE [LARGE SCALE GENOMIC DNA]</scope>
    <source>
        <strain evidence="6">ATCC 13127 / NRRL B-14078</strain>
    </source>
</reference>
<dbReference type="Proteomes" id="UP000000485">
    <property type="component" value="Chromosome"/>
</dbReference>
<dbReference type="HOGENOM" id="CLU_031285_9_1_11"/>
<comment type="similarity">
    <text evidence="1">Belongs to the bacterial solute-binding protein 1 family.</text>
</comment>
<accession>F8A7E3</accession>
<evidence type="ECO:0000256" key="4">
    <source>
        <dbReference type="SAM" id="SignalP"/>
    </source>
</evidence>
<dbReference type="InterPro" id="IPR006059">
    <property type="entry name" value="SBP"/>
</dbReference>
<evidence type="ECO:0000313" key="5">
    <source>
        <dbReference type="EMBL" id="AEI11201.1"/>
    </source>
</evidence>
<keyword evidence="6" id="KW-1185">Reference proteome</keyword>
<sequence precursor="true">MRRRTRGLAVTATIALAMPLAACASEQGPPVLSWYINPDNGGQVEIAQRCTEAAGGAYRIETSVLPRDAASQREQLARRLAARDASIDLMSLDPPFIPELAEPGFLAPIPPEVADAVSKDVVQGALDGATWKDELVAIPFWANTQLLWYRKSVAQEAGLDPAKTPVTWQQVMDAARDQDKLLGVQGAKAESLTVWINALVESAGGHVLENPEAPADELTLGLESDAGKAAAEVIGTIGRDGLAGPGLPTADENASMALFQSDRGSFMVNWPFVWSATNAAVEEGTLDPGLVDDIGWALYPQVTEGQDARPPYGGISLGVGAFSAHTDLAFEAAQCIVTPENQSYYFATNGNPPASVKAYDDAEVRKAFPMADVIRESLEQAAPRPQTPYYNEVSVGLQETWHAPADVDPATTPQRSSDFITAVLRGEALL</sequence>
<dbReference type="PANTHER" id="PTHR30061">
    <property type="entry name" value="MALTOSE-BINDING PERIPLASMIC PROTEIN"/>
    <property type="match status" value="1"/>
</dbReference>
<gene>
    <name evidence="5" type="ordered locus">Celgi_0682</name>
</gene>
<dbReference type="KEGG" id="cga:Celgi_0682"/>
<proteinExistence type="inferred from homology"/>
<organism evidence="5 6">
    <name type="scientific">Cellulomonas gilvus (strain ATCC 13127 / NRRL B-14078)</name>
    <name type="common">Cellvibrio gilvus</name>
    <dbReference type="NCBI Taxonomy" id="593907"/>
    <lineage>
        <taxon>Bacteria</taxon>
        <taxon>Bacillati</taxon>
        <taxon>Actinomycetota</taxon>
        <taxon>Actinomycetes</taxon>
        <taxon>Micrococcales</taxon>
        <taxon>Cellulomonadaceae</taxon>
        <taxon>Cellulomonas</taxon>
    </lineage>
</organism>
<dbReference type="GO" id="GO:0015768">
    <property type="term" value="P:maltose transport"/>
    <property type="evidence" value="ECO:0007669"/>
    <property type="project" value="TreeGrafter"/>
</dbReference>
<dbReference type="eggNOG" id="COG1653">
    <property type="taxonomic scope" value="Bacteria"/>
</dbReference>
<dbReference type="GO" id="GO:0042956">
    <property type="term" value="P:maltodextrin transmembrane transport"/>
    <property type="evidence" value="ECO:0007669"/>
    <property type="project" value="TreeGrafter"/>
</dbReference>
<dbReference type="RefSeq" id="WP_013882724.1">
    <property type="nucleotide sequence ID" value="NC_015671.1"/>
</dbReference>
<evidence type="ECO:0000313" key="6">
    <source>
        <dbReference type="Proteomes" id="UP000000485"/>
    </source>
</evidence>
<dbReference type="SUPFAM" id="SSF53850">
    <property type="entry name" value="Periplasmic binding protein-like II"/>
    <property type="match status" value="1"/>
</dbReference>
<dbReference type="PANTHER" id="PTHR30061:SF50">
    <property type="entry name" value="MALTOSE_MALTODEXTRIN-BINDING PERIPLASMIC PROTEIN"/>
    <property type="match status" value="1"/>
</dbReference>
<keyword evidence="2" id="KW-0813">Transport</keyword>
<name>F8A7E3_CELGA</name>